<protein>
    <submittedName>
        <fullName evidence="1">Uncharacterized protein</fullName>
    </submittedName>
</protein>
<reference evidence="1 2" key="1">
    <citation type="submission" date="2010-11" db="EMBL/GenBank/DDBJ databases">
        <title>The Genome Sequence of Vibrio phage VBP32.</title>
        <authorList>
            <consortium name="The Broad Institute Genome Sequencing Platform"/>
            <person name="Henn M.R."/>
            <person name="Wharam S."/>
            <person name="Gilg I."/>
            <person name="Martinez Martinez J."/>
            <person name="Wilson W."/>
            <person name="Levin J."/>
            <person name="Malboeuf C."/>
            <person name="Casali M."/>
            <person name="Russ C."/>
            <person name="Lennon N."/>
            <person name="Chapman S.B."/>
            <person name="Erlich R."/>
            <person name="Young S.K."/>
            <person name="Yandava C."/>
            <person name="Zeng Q."/>
            <person name="Fitzgerald M.F."/>
            <person name="Alvarado L."/>
            <person name="Anderson S."/>
            <person name="Berlin A."/>
            <person name="Chen Z."/>
            <person name="Freedman E."/>
            <person name="Gellesch M."/>
            <person name="Goldberg J."/>
            <person name="Green L."/>
            <person name="Griggs A."/>
            <person name="Gujja S."/>
            <person name="Heilman E."/>
            <person name="Heiman D."/>
            <person name="Hollinger A."/>
            <person name="Howarth C."/>
            <person name="Larson L."/>
            <person name="Mehta T."/>
            <person name="Neiman D."/>
            <person name="Pearson M."/>
            <person name="Roberts A."/>
            <person name="Ryan E."/>
            <person name="Saif S."/>
            <person name="Shea T."/>
            <person name="Shenoy N."/>
            <person name="Sisk P."/>
            <person name="Stolte C."/>
            <person name="Sykes S."/>
            <person name="White J."/>
            <person name="Haas B."/>
            <person name="Nusbaum C."/>
            <person name="Birren B."/>
        </authorList>
    </citation>
    <scope>NUCLEOTIDE SEQUENCE [LARGE SCALE GENOMIC DNA]</scope>
    <source>
        <strain evidence="1 2">VBP32</strain>
    </source>
</reference>
<evidence type="ECO:0000313" key="2">
    <source>
        <dbReference type="Proteomes" id="UP000201725"/>
    </source>
</evidence>
<dbReference type="Proteomes" id="UP000201725">
    <property type="component" value="Segment"/>
</dbReference>
<name>M4SMP0_9CAUD</name>
<organism evidence="1 2">
    <name type="scientific">Vibrio phage VBP32</name>
    <dbReference type="NCBI Taxonomy" id="754072"/>
    <lineage>
        <taxon>Viruses</taxon>
        <taxon>Duplodnaviria</taxon>
        <taxon>Heunggongvirae</taxon>
        <taxon>Uroviricota</taxon>
        <taxon>Caudoviricetes</taxon>
        <taxon>Schitoviridae</taxon>
        <taxon>Fuhrmanvirinae</taxon>
        <taxon>Stoningtonvirus</taxon>
        <taxon>Stoningtonvirus VBP47</taxon>
    </lineage>
</organism>
<gene>
    <name evidence="1" type="ORF">VPMG_00114</name>
</gene>
<dbReference type="EMBL" id="HQ634196">
    <property type="protein sequence ID" value="AGH57253.1"/>
    <property type="molecule type" value="Genomic_DNA"/>
</dbReference>
<accession>M4SMP0</accession>
<proteinExistence type="predicted"/>
<dbReference type="KEGG" id="vg:15013247"/>
<sequence length="158" mass="17958">MNQTQKKFLINQASKIVGEKLTQAEADSKEVMQKRRNYIHDPVVMRDAIVAGDIKPAANPAGTETRDLFLLKPFLTKRQKEADKMYGKVAKLDVAIFIPNPYEKYNYNLRSLSGHYSYTVECIDRVKALANSMEEFIEEVMIGDSETARKLLAGLKEL</sequence>
<evidence type="ECO:0000313" key="1">
    <source>
        <dbReference type="EMBL" id="AGH57253.1"/>
    </source>
</evidence>
<dbReference type="GeneID" id="15013247"/>
<dbReference type="RefSeq" id="YP_007676604.1">
    <property type="nucleotide sequence ID" value="NC_020868.1"/>
</dbReference>